<dbReference type="EnsemblPlants" id="TuG1812S0002271900.01.T01">
    <property type="protein sequence ID" value="TuG1812S0002271900.01.T01"/>
    <property type="gene ID" value="TuG1812S0002271900.01"/>
</dbReference>
<proteinExistence type="predicted"/>
<keyword evidence="2" id="KW-1185">Reference proteome</keyword>
<dbReference type="Gramene" id="TuG1812S0002271900.01.T01">
    <property type="protein sequence ID" value="TuG1812S0002271900.01.T01"/>
    <property type="gene ID" value="TuG1812S0002271900.01"/>
</dbReference>
<dbReference type="PANTHER" id="PTHR11439">
    <property type="entry name" value="GAG-POL-RELATED RETROTRANSPOSON"/>
    <property type="match status" value="1"/>
</dbReference>
<evidence type="ECO:0000313" key="1">
    <source>
        <dbReference type="EnsemblPlants" id="TuG1812S0002271900.01.T01"/>
    </source>
</evidence>
<accession>A0A8R7RB77</accession>
<evidence type="ECO:0008006" key="3">
    <source>
        <dbReference type="Google" id="ProtNLM"/>
    </source>
</evidence>
<reference evidence="1" key="2">
    <citation type="submission" date="2022-06" db="UniProtKB">
        <authorList>
            <consortium name="EnsemblPlants"/>
        </authorList>
    </citation>
    <scope>IDENTIFICATION</scope>
</reference>
<dbReference type="SUPFAM" id="SSF56672">
    <property type="entry name" value="DNA/RNA polymerases"/>
    <property type="match status" value="1"/>
</dbReference>
<name>A0A8R7RB77_TRIUA</name>
<dbReference type="CDD" id="cd09272">
    <property type="entry name" value="RNase_HI_RT_Ty1"/>
    <property type="match status" value="1"/>
</dbReference>
<dbReference type="AlphaFoldDB" id="A0A8R7RB77"/>
<dbReference type="InterPro" id="IPR043502">
    <property type="entry name" value="DNA/RNA_pol_sf"/>
</dbReference>
<dbReference type="PANTHER" id="PTHR11439:SF461">
    <property type="entry name" value="OS10G0432200 PROTEIN"/>
    <property type="match status" value="1"/>
</dbReference>
<evidence type="ECO:0000313" key="2">
    <source>
        <dbReference type="Proteomes" id="UP000015106"/>
    </source>
</evidence>
<organism evidence="1 2">
    <name type="scientific">Triticum urartu</name>
    <name type="common">Red wild einkorn</name>
    <name type="synonym">Crithodium urartu</name>
    <dbReference type="NCBI Taxonomy" id="4572"/>
    <lineage>
        <taxon>Eukaryota</taxon>
        <taxon>Viridiplantae</taxon>
        <taxon>Streptophyta</taxon>
        <taxon>Embryophyta</taxon>
        <taxon>Tracheophyta</taxon>
        <taxon>Spermatophyta</taxon>
        <taxon>Magnoliopsida</taxon>
        <taxon>Liliopsida</taxon>
        <taxon>Poales</taxon>
        <taxon>Poaceae</taxon>
        <taxon>BOP clade</taxon>
        <taxon>Pooideae</taxon>
        <taxon>Triticodae</taxon>
        <taxon>Triticeae</taxon>
        <taxon>Triticinae</taxon>
        <taxon>Triticum</taxon>
    </lineage>
</organism>
<dbReference type="Proteomes" id="UP000015106">
    <property type="component" value="Unassembled WGS sequence"/>
</dbReference>
<protein>
    <recommendedName>
        <fullName evidence="3">Mitochondrial protein</fullName>
    </recommendedName>
</protein>
<sequence>MQPPPGYSVPDGMVCRLRRSLYGLKQAPRELNVHLRATDGDPLPDPTRYRHLVGSLVYLAVTRPDISYPVHILSQFVSAPTSVHYSHLLRVLRYLRGTISHRLFFPRSSSLQLQAYSDATWASDPSDRRSLSAYCVFLGGSLIAWKTKKQLAVSRSSAEAELRAMALLTAEVTWLRWLLQDFGVSVTTPTLLLSDSTGSGYCSSVCAFRVTVGGFPDEGSD</sequence>
<reference evidence="2" key="1">
    <citation type="journal article" date="2013" name="Nature">
        <title>Draft genome of the wheat A-genome progenitor Triticum urartu.</title>
        <authorList>
            <person name="Ling H.Q."/>
            <person name="Zhao S."/>
            <person name="Liu D."/>
            <person name="Wang J."/>
            <person name="Sun H."/>
            <person name="Zhang C."/>
            <person name="Fan H."/>
            <person name="Li D."/>
            <person name="Dong L."/>
            <person name="Tao Y."/>
            <person name="Gao C."/>
            <person name="Wu H."/>
            <person name="Li Y."/>
            <person name="Cui Y."/>
            <person name="Guo X."/>
            <person name="Zheng S."/>
            <person name="Wang B."/>
            <person name="Yu K."/>
            <person name="Liang Q."/>
            <person name="Yang W."/>
            <person name="Lou X."/>
            <person name="Chen J."/>
            <person name="Feng M."/>
            <person name="Jian J."/>
            <person name="Zhang X."/>
            <person name="Luo G."/>
            <person name="Jiang Y."/>
            <person name="Liu J."/>
            <person name="Wang Z."/>
            <person name="Sha Y."/>
            <person name="Zhang B."/>
            <person name="Wu H."/>
            <person name="Tang D."/>
            <person name="Shen Q."/>
            <person name="Xue P."/>
            <person name="Zou S."/>
            <person name="Wang X."/>
            <person name="Liu X."/>
            <person name="Wang F."/>
            <person name="Yang Y."/>
            <person name="An X."/>
            <person name="Dong Z."/>
            <person name="Zhang K."/>
            <person name="Zhang X."/>
            <person name="Luo M.C."/>
            <person name="Dvorak J."/>
            <person name="Tong Y."/>
            <person name="Wang J."/>
            <person name="Yang H."/>
            <person name="Li Z."/>
            <person name="Wang D."/>
            <person name="Zhang A."/>
            <person name="Wang J."/>
        </authorList>
    </citation>
    <scope>NUCLEOTIDE SEQUENCE</scope>
    <source>
        <strain evidence="2">cv. G1812</strain>
    </source>
</reference>